<dbReference type="NCBIfam" id="NF003976">
    <property type="entry name" value="PRK05469.1"/>
    <property type="match status" value="1"/>
</dbReference>
<dbReference type="InterPro" id="IPR002933">
    <property type="entry name" value="Peptidase_M20"/>
</dbReference>
<dbReference type="GO" id="GO:0045148">
    <property type="term" value="F:tripeptide aminopeptidase activity"/>
    <property type="evidence" value="ECO:0007669"/>
    <property type="project" value="UniProtKB-UniRule"/>
</dbReference>
<dbReference type="AlphaFoldDB" id="A0A0A2EUJ7"/>
<feature type="binding site" evidence="7 9">
    <location>
        <position position="83"/>
    </location>
    <ligand>
        <name>Zn(2+)</name>
        <dbReference type="ChEBI" id="CHEBI:29105"/>
        <label>1</label>
    </ligand>
</feature>
<keyword evidence="7" id="KW-0963">Cytoplasm</keyword>
<feature type="active site" evidence="7 8">
    <location>
        <position position="85"/>
    </location>
</feature>
<keyword evidence="2 7" id="KW-0645">Protease</keyword>
<dbReference type="InterPro" id="IPR010161">
    <property type="entry name" value="Peptidase_M20B"/>
</dbReference>
<keyword evidence="7 11" id="KW-0031">Aminopeptidase</keyword>
<dbReference type="CDD" id="cd03892">
    <property type="entry name" value="M20_peptT"/>
    <property type="match status" value="1"/>
</dbReference>
<dbReference type="RefSeq" id="WP_036851450.1">
    <property type="nucleotide sequence ID" value="NZ_JQJD01000031.1"/>
</dbReference>
<keyword evidence="3 7" id="KW-0479">Metal-binding</keyword>
<evidence type="ECO:0000256" key="6">
    <source>
        <dbReference type="ARBA" id="ARBA00023049"/>
    </source>
</evidence>
<keyword evidence="5 7" id="KW-0862">Zinc</keyword>
<feature type="binding site" evidence="7 9">
    <location>
        <position position="144"/>
    </location>
    <ligand>
        <name>Zn(2+)</name>
        <dbReference type="ChEBI" id="CHEBI:29105"/>
        <label>2</label>
    </ligand>
</feature>
<dbReference type="SUPFAM" id="SSF53187">
    <property type="entry name" value="Zn-dependent exopeptidases"/>
    <property type="match status" value="1"/>
</dbReference>
<dbReference type="GO" id="GO:0043171">
    <property type="term" value="P:peptide catabolic process"/>
    <property type="evidence" value="ECO:0007669"/>
    <property type="project" value="UniProtKB-UniRule"/>
</dbReference>
<evidence type="ECO:0000256" key="9">
    <source>
        <dbReference type="PIRSR" id="PIRSR037215-2"/>
    </source>
</evidence>
<keyword evidence="6 7" id="KW-0482">Metalloprotease</keyword>
<dbReference type="STRING" id="36874.HQ34_03360"/>
<dbReference type="SUPFAM" id="SSF55031">
    <property type="entry name" value="Bacterial exopeptidase dimerisation domain"/>
    <property type="match status" value="1"/>
</dbReference>
<evidence type="ECO:0000256" key="4">
    <source>
        <dbReference type="ARBA" id="ARBA00022801"/>
    </source>
</evidence>
<dbReference type="MEROPS" id="M20.003"/>
<protein>
    <recommendedName>
        <fullName evidence="7">Peptidase T</fullName>
        <ecNumber evidence="7">3.4.11.4</ecNumber>
    </recommendedName>
    <alternativeName>
        <fullName evidence="7">Aminotripeptidase</fullName>
        <shortName evidence="7">Tripeptidase</shortName>
    </alternativeName>
    <alternativeName>
        <fullName evidence="7">Tripeptide aminopeptidase</fullName>
    </alternativeName>
</protein>
<comment type="caution">
    <text evidence="11">The sequence shown here is derived from an EMBL/GenBank/DDBJ whole genome shotgun (WGS) entry which is preliminary data.</text>
</comment>
<evidence type="ECO:0000313" key="11">
    <source>
        <dbReference type="EMBL" id="KGN81165.1"/>
    </source>
</evidence>
<dbReference type="PIRSF" id="PIRSF037215">
    <property type="entry name" value="Peptidase_M20B"/>
    <property type="match status" value="1"/>
</dbReference>
<gene>
    <name evidence="7" type="primary">pepT</name>
    <name evidence="11" type="ORF">HQ35_04750</name>
</gene>
<dbReference type="InterPro" id="IPR036264">
    <property type="entry name" value="Bact_exopeptidase_dim_dom"/>
</dbReference>
<feature type="binding site" evidence="7 9">
    <location>
        <position position="179"/>
    </location>
    <ligand>
        <name>Zn(2+)</name>
        <dbReference type="ChEBI" id="CHEBI:29105"/>
        <label>2</label>
    </ligand>
</feature>
<feature type="binding site" evidence="7 9">
    <location>
        <position position="382"/>
    </location>
    <ligand>
        <name>Zn(2+)</name>
        <dbReference type="ChEBI" id="CHEBI:29105"/>
        <label>2</label>
    </ligand>
</feature>
<dbReference type="HAMAP" id="MF_00550">
    <property type="entry name" value="Aminopeptidase_M20"/>
    <property type="match status" value="1"/>
</dbReference>
<keyword evidence="4 7" id="KW-0378">Hydrolase</keyword>
<feature type="active site" description="Proton acceptor" evidence="7 8">
    <location>
        <position position="178"/>
    </location>
</feature>
<comment type="similarity">
    <text evidence="1 7">Belongs to the peptidase M20B family.</text>
</comment>
<keyword evidence="12" id="KW-1185">Reference proteome</keyword>
<proteinExistence type="inferred from homology"/>
<evidence type="ECO:0000256" key="1">
    <source>
        <dbReference type="ARBA" id="ARBA00009692"/>
    </source>
</evidence>
<dbReference type="Gene3D" id="3.30.70.360">
    <property type="match status" value="1"/>
</dbReference>
<feature type="domain" description="Peptidase M20 dimerisation" evidence="10">
    <location>
        <begin position="211"/>
        <end position="305"/>
    </location>
</feature>
<evidence type="ECO:0000256" key="7">
    <source>
        <dbReference type="HAMAP-Rule" id="MF_00550"/>
    </source>
</evidence>
<dbReference type="Gene3D" id="3.40.630.10">
    <property type="entry name" value="Zn peptidases"/>
    <property type="match status" value="1"/>
</dbReference>
<comment type="cofactor">
    <cofactor evidence="7 9">
        <name>Zn(2+)</name>
        <dbReference type="ChEBI" id="CHEBI:29105"/>
    </cofactor>
    <text evidence="7 9">Binds 2 Zn(2+) ions per subunit.</text>
</comment>
<dbReference type="NCBIfam" id="TIGR01882">
    <property type="entry name" value="peptidase-T"/>
    <property type="match status" value="1"/>
</dbReference>
<dbReference type="EMBL" id="JQJD01000031">
    <property type="protein sequence ID" value="KGN81165.1"/>
    <property type="molecule type" value="Genomic_DNA"/>
</dbReference>
<comment type="catalytic activity">
    <reaction evidence="7">
        <text>Release of the N-terminal residue from a tripeptide.</text>
        <dbReference type="EC" id="3.4.11.4"/>
    </reaction>
</comment>
<dbReference type="GO" id="GO:0006508">
    <property type="term" value="P:proteolysis"/>
    <property type="evidence" value="ECO:0007669"/>
    <property type="project" value="UniProtKB-UniRule"/>
</dbReference>
<dbReference type="PANTHER" id="PTHR42994">
    <property type="entry name" value="PEPTIDASE T"/>
    <property type="match status" value="1"/>
</dbReference>
<dbReference type="PROSITE" id="PS00758">
    <property type="entry name" value="ARGE_DAPE_CPG2_1"/>
    <property type="match status" value="1"/>
</dbReference>
<feature type="binding site" evidence="7 9">
    <location>
        <position position="144"/>
    </location>
    <ligand>
        <name>Zn(2+)</name>
        <dbReference type="ChEBI" id="CHEBI:29105"/>
        <label>1</label>
    </ligand>
</feature>
<dbReference type="PANTHER" id="PTHR42994:SF1">
    <property type="entry name" value="PEPTIDASE T"/>
    <property type="match status" value="1"/>
</dbReference>
<evidence type="ECO:0000256" key="8">
    <source>
        <dbReference type="PIRSR" id="PIRSR037215-1"/>
    </source>
</evidence>
<dbReference type="EC" id="3.4.11.4" evidence="7"/>
<accession>A0A0A2EUJ7</accession>
<dbReference type="GO" id="GO:0008237">
    <property type="term" value="F:metallopeptidase activity"/>
    <property type="evidence" value="ECO:0007669"/>
    <property type="project" value="UniProtKB-KW"/>
</dbReference>
<dbReference type="GO" id="GO:0008270">
    <property type="term" value="F:zinc ion binding"/>
    <property type="evidence" value="ECO:0007669"/>
    <property type="project" value="UniProtKB-UniRule"/>
</dbReference>
<dbReference type="eggNOG" id="COG2195">
    <property type="taxonomic scope" value="Bacteria"/>
</dbReference>
<reference evidence="11 12" key="1">
    <citation type="submission" date="2014-08" db="EMBL/GenBank/DDBJ databases">
        <title>Porphyromonas cangingivalis strain:COT-109_OH1386 Genome sequencing.</title>
        <authorList>
            <person name="Wallis C."/>
            <person name="Deusch O."/>
            <person name="O'Flynn C."/>
            <person name="Davis I."/>
            <person name="Jospin G."/>
            <person name="Darling A.E."/>
            <person name="Coil D.A."/>
            <person name="Alexiev A."/>
            <person name="Horsfall A."/>
            <person name="Kirkwood N."/>
            <person name="Harris S."/>
            <person name="Eisen J.A."/>
        </authorList>
    </citation>
    <scope>NUCLEOTIDE SEQUENCE [LARGE SCALE GENOMIC DNA]</scope>
    <source>
        <strain evidence="12">COT-109 OH1386</strain>
    </source>
</reference>
<evidence type="ECO:0000256" key="2">
    <source>
        <dbReference type="ARBA" id="ARBA00022670"/>
    </source>
</evidence>
<evidence type="ECO:0000313" key="12">
    <source>
        <dbReference type="Proteomes" id="UP000030125"/>
    </source>
</evidence>
<dbReference type="NCBIfam" id="NF009920">
    <property type="entry name" value="PRK13381.1"/>
    <property type="match status" value="1"/>
</dbReference>
<dbReference type="InterPro" id="IPR001261">
    <property type="entry name" value="ArgE/DapE_CS"/>
</dbReference>
<evidence type="ECO:0000256" key="5">
    <source>
        <dbReference type="ARBA" id="ARBA00022833"/>
    </source>
</evidence>
<sequence>MEPNRTHPIVDRFLRYISIDTKSDETSETVPSTSIQFNLAKELFQELTEMGLKDVSLDEKCYLMATLPANTDESRPTIGFIAHLDTAPDMDGAKDPKIVDYKGGDITLCEKDNIVLSSALFPELEQYKGQEIIVTNGHTLLGADDKAGVASIMQAIKYLVDHPEIKHGTIKVGFTPDEEIGRGADFFDVEKFGADFAYTIDGGQIGELEFENFNAAGAKVFFKGRNVHPGYAKDKMVNAMILAMEYNSFLPAARPENTEGYEGFYHLVNMSGTVEEAQLTYILRDHDREAFELKKRSIQATADRLNELYGAGTVTVDIKDQYYNMREIVEPKMYIVDHAAKAMQSVGVTPDIKPIRGGTDGSRLSFMGLPCPNVFAGGHNFHGRYEYLPIPSLVKAMEVILAIATLPVEKN</sequence>
<dbReference type="Pfam" id="PF07687">
    <property type="entry name" value="M20_dimer"/>
    <property type="match status" value="1"/>
</dbReference>
<dbReference type="InterPro" id="IPR011650">
    <property type="entry name" value="Peptidase_M20_dimer"/>
</dbReference>
<dbReference type="OrthoDB" id="9804934at2"/>
<feature type="binding site" evidence="7 9">
    <location>
        <position position="201"/>
    </location>
    <ligand>
        <name>Zn(2+)</name>
        <dbReference type="ChEBI" id="CHEBI:29105"/>
        <label>1</label>
    </ligand>
</feature>
<dbReference type="Pfam" id="PF01546">
    <property type="entry name" value="Peptidase_M20"/>
    <property type="match status" value="1"/>
</dbReference>
<evidence type="ECO:0000259" key="10">
    <source>
        <dbReference type="Pfam" id="PF07687"/>
    </source>
</evidence>
<evidence type="ECO:0000256" key="3">
    <source>
        <dbReference type="ARBA" id="ARBA00022723"/>
    </source>
</evidence>
<dbReference type="GO" id="GO:0005829">
    <property type="term" value="C:cytosol"/>
    <property type="evidence" value="ECO:0007669"/>
    <property type="project" value="TreeGrafter"/>
</dbReference>
<dbReference type="Proteomes" id="UP000030125">
    <property type="component" value="Unassembled WGS sequence"/>
</dbReference>
<comment type="function">
    <text evidence="7">Cleaves the N-terminal amino acid of tripeptides.</text>
</comment>
<comment type="subcellular location">
    <subcellularLocation>
        <location evidence="7">Cytoplasm</location>
    </subcellularLocation>
</comment>
<dbReference type="PROSITE" id="PS00759">
    <property type="entry name" value="ARGE_DAPE_CPG2_2"/>
    <property type="match status" value="1"/>
</dbReference>
<organism evidence="11 12">
    <name type="scientific">Porphyromonas cangingivalis</name>
    <dbReference type="NCBI Taxonomy" id="36874"/>
    <lineage>
        <taxon>Bacteria</taxon>
        <taxon>Pseudomonadati</taxon>
        <taxon>Bacteroidota</taxon>
        <taxon>Bacteroidia</taxon>
        <taxon>Bacteroidales</taxon>
        <taxon>Porphyromonadaceae</taxon>
        <taxon>Porphyromonas</taxon>
    </lineage>
</organism>
<name>A0A0A2EUJ7_PORCN</name>